<sequence>MQQYHIFDQGSWASVPSGPCREIAALNSFSILSWNIDFTRPLADERMKAALAHLKTLYRREGKPSILMFNECLDSDLQLMKGEDWIQQTYAITDVSIEHWTHSYGTCILIPKSMPIKAVFRVPYPETAMGRDALFVEVALPQDKILRICSTHLESLVRKPPLRPSQLATAAQFMHQADASVLGGDLNAIEDFDNTLHVDNGLKDAYLENGGEEGVPAGMTWGQMAATRSREMFGLSRMDKILYCGGLEVEAFGTFGMDVMLEGGDAEELIMEMAMGLEKAWVTDHLGVWADFRVVL</sequence>
<dbReference type="InterPro" id="IPR005135">
    <property type="entry name" value="Endo/exonuclease/phosphatase"/>
</dbReference>
<dbReference type="GO" id="GO:0046872">
    <property type="term" value="F:metal ion binding"/>
    <property type="evidence" value="ECO:0007669"/>
    <property type="project" value="UniProtKB-KW"/>
</dbReference>
<dbReference type="InterPro" id="IPR036691">
    <property type="entry name" value="Endo/exonu/phosph_ase_sf"/>
</dbReference>
<comment type="caution">
    <text evidence="12">The sequence shown here is derived from an EMBL/GenBank/DDBJ whole genome shotgun (WGS) entry which is preliminary data.</text>
</comment>
<name>A0AAJ0H8Z4_9PEZI</name>
<dbReference type="SUPFAM" id="SSF56219">
    <property type="entry name" value="DNase I-like"/>
    <property type="match status" value="1"/>
</dbReference>
<comment type="cofactor">
    <cofactor evidence="1">
        <name>Mn(2+)</name>
        <dbReference type="ChEBI" id="CHEBI:29035"/>
    </cofactor>
</comment>
<keyword evidence="6" id="KW-0227">DNA damage</keyword>
<evidence type="ECO:0000256" key="9">
    <source>
        <dbReference type="ARBA" id="ARBA00023204"/>
    </source>
</evidence>
<keyword evidence="4" id="KW-0540">Nuclease</keyword>
<evidence type="ECO:0000259" key="11">
    <source>
        <dbReference type="Pfam" id="PF03372"/>
    </source>
</evidence>
<evidence type="ECO:0000313" key="12">
    <source>
        <dbReference type="EMBL" id="KAK3344002.1"/>
    </source>
</evidence>
<dbReference type="Gene3D" id="3.60.10.10">
    <property type="entry name" value="Endonuclease/exonuclease/phosphatase"/>
    <property type="match status" value="1"/>
</dbReference>
<accession>A0AAJ0H8Z4</accession>
<dbReference type="EMBL" id="JAUIQD010000007">
    <property type="protein sequence ID" value="KAK3344002.1"/>
    <property type="molecule type" value="Genomic_DNA"/>
</dbReference>
<evidence type="ECO:0000256" key="1">
    <source>
        <dbReference type="ARBA" id="ARBA00001936"/>
    </source>
</evidence>
<dbReference type="CDD" id="cd09080">
    <property type="entry name" value="TDP2"/>
    <property type="match status" value="1"/>
</dbReference>
<evidence type="ECO:0000256" key="2">
    <source>
        <dbReference type="ARBA" id="ARBA00001946"/>
    </source>
</evidence>
<reference evidence="12" key="2">
    <citation type="submission" date="2023-06" db="EMBL/GenBank/DDBJ databases">
        <authorList>
            <consortium name="Lawrence Berkeley National Laboratory"/>
            <person name="Haridas S."/>
            <person name="Hensen N."/>
            <person name="Bonometti L."/>
            <person name="Westerberg I."/>
            <person name="Brannstrom I.O."/>
            <person name="Guillou S."/>
            <person name="Cros-Aarteil S."/>
            <person name="Calhoun S."/>
            <person name="Kuo A."/>
            <person name="Mondo S."/>
            <person name="Pangilinan J."/>
            <person name="Riley R."/>
            <person name="Labutti K."/>
            <person name="Andreopoulos B."/>
            <person name="Lipzen A."/>
            <person name="Chen C."/>
            <person name="Yanf M."/>
            <person name="Daum C."/>
            <person name="Ng V."/>
            <person name="Clum A."/>
            <person name="Steindorff A."/>
            <person name="Ohm R."/>
            <person name="Martin F."/>
            <person name="Silar P."/>
            <person name="Natvig D."/>
            <person name="Lalanne C."/>
            <person name="Gautier V."/>
            <person name="Ament-Velasquez S.L."/>
            <person name="Kruys A."/>
            <person name="Hutchinson M.I."/>
            <person name="Powell A.J."/>
            <person name="Barry K."/>
            <person name="Miller A.N."/>
            <person name="Grigoriev I.V."/>
            <person name="Debuchy R."/>
            <person name="Gladieux P."/>
            <person name="Thoren M.H."/>
            <person name="Johannesson H."/>
        </authorList>
    </citation>
    <scope>NUCLEOTIDE SEQUENCE</scope>
    <source>
        <strain evidence="12">CBS 955.72</strain>
    </source>
</reference>
<dbReference type="InterPro" id="IPR051547">
    <property type="entry name" value="TDP2-like"/>
</dbReference>
<dbReference type="GO" id="GO:0003697">
    <property type="term" value="F:single-stranded DNA binding"/>
    <property type="evidence" value="ECO:0007669"/>
    <property type="project" value="TreeGrafter"/>
</dbReference>
<reference evidence="12" key="1">
    <citation type="journal article" date="2023" name="Mol. Phylogenet. Evol.">
        <title>Genome-scale phylogeny and comparative genomics of the fungal order Sordariales.</title>
        <authorList>
            <person name="Hensen N."/>
            <person name="Bonometti L."/>
            <person name="Westerberg I."/>
            <person name="Brannstrom I.O."/>
            <person name="Guillou S."/>
            <person name="Cros-Aarteil S."/>
            <person name="Calhoun S."/>
            <person name="Haridas S."/>
            <person name="Kuo A."/>
            <person name="Mondo S."/>
            <person name="Pangilinan J."/>
            <person name="Riley R."/>
            <person name="LaButti K."/>
            <person name="Andreopoulos B."/>
            <person name="Lipzen A."/>
            <person name="Chen C."/>
            <person name="Yan M."/>
            <person name="Daum C."/>
            <person name="Ng V."/>
            <person name="Clum A."/>
            <person name="Steindorff A."/>
            <person name="Ohm R.A."/>
            <person name="Martin F."/>
            <person name="Silar P."/>
            <person name="Natvig D.O."/>
            <person name="Lalanne C."/>
            <person name="Gautier V."/>
            <person name="Ament-Velasquez S.L."/>
            <person name="Kruys A."/>
            <person name="Hutchinson M.I."/>
            <person name="Powell A.J."/>
            <person name="Barry K."/>
            <person name="Miller A.N."/>
            <person name="Grigoriev I.V."/>
            <person name="Debuchy R."/>
            <person name="Gladieux P."/>
            <person name="Hiltunen Thoren M."/>
            <person name="Johannesson H."/>
        </authorList>
    </citation>
    <scope>NUCLEOTIDE SEQUENCE</scope>
    <source>
        <strain evidence="12">CBS 955.72</strain>
    </source>
</reference>
<dbReference type="GO" id="GO:0006302">
    <property type="term" value="P:double-strand break repair"/>
    <property type="evidence" value="ECO:0007669"/>
    <property type="project" value="TreeGrafter"/>
</dbReference>
<keyword evidence="5" id="KW-0479">Metal-binding</keyword>
<gene>
    <name evidence="12" type="ORF">B0T25DRAFT_464291</name>
</gene>
<dbReference type="Proteomes" id="UP001275084">
    <property type="component" value="Unassembled WGS sequence"/>
</dbReference>
<dbReference type="PANTHER" id="PTHR15822">
    <property type="entry name" value="TRAF AND TNF RECEPTOR-ASSOCIATED PROTEIN"/>
    <property type="match status" value="1"/>
</dbReference>
<keyword evidence="7" id="KW-0378">Hydrolase</keyword>
<evidence type="ECO:0000256" key="4">
    <source>
        <dbReference type="ARBA" id="ARBA00022722"/>
    </source>
</evidence>
<dbReference type="GO" id="GO:0070260">
    <property type="term" value="F:5'-tyrosyl-DNA phosphodiesterase activity"/>
    <property type="evidence" value="ECO:0007669"/>
    <property type="project" value="TreeGrafter"/>
</dbReference>
<evidence type="ECO:0000256" key="5">
    <source>
        <dbReference type="ARBA" id="ARBA00022723"/>
    </source>
</evidence>
<evidence type="ECO:0000313" key="13">
    <source>
        <dbReference type="Proteomes" id="UP001275084"/>
    </source>
</evidence>
<evidence type="ECO:0000256" key="3">
    <source>
        <dbReference type="ARBA" id="ARBA00004322"/>
    </source>
</evidence>
<keyword evidence="9" id="KW-0234">DNA repair</keyword>
<keyword evidence="8" id="KW-0460">Magnesium</keyword>
<evidence type="ECO:0000256" key="6">
    <source>
        <dbReference type="ARBA" id="ARBA00022763"/>
    </source>
</evidence>
<dbReference type="GO" id="GO:0004519">
    <property type="term" value="F:endonuclease activity"/>
    <property type="evidence" value="ECO:0007669"/>
    <property type="project" value="UniProtKB-KW"/>
</dbReference>
<keyword evidence="12" id="KW-0255">Endonuclease</keyword>
<protein>
    <submittedName>
        <fullName evidence="12">Endonuclease/exonuclease/phosphatase</fullName>
    </submittedName>
</protein>
<dbReference type="Pfam" id="PF03372">
    <property type="entry name" value="Exo_endo_phos"/>
    <property type="match status" value="1"/>
</dbReference>
<evidence type="ECO:0000256" key="7">
    <source>
        <dbReference type="ARBA" id="ARBA00022801"/>
    </source>
</evidence>
<comment type="subcellular location">
    <subcellularLocation>
        <location evidence="3">Nucleus</location>
        <location evidence="3">PML body</location>
    </subcellularLocation>
</comment>
<dbReference type="GO" id="GO:0005737">
    <property type="term" value="C:cytoplasm"/>
    <property type="evidence" value="ECO:0007669"/>
    <property type="project" value="TreeGrafter"/>
</dbReference>
<organism evidence="12 13">
    <name type="scientific">Lasiosphaeria hispida</name>
    <dbReference type="NCBI Taxonomy" id="260671"/>
    <lineage>
        <taxon>Eukaryota</taxon>
        <taxon>Fungi</taxon>
        <taxon>Dikarya</taxon>
        <taxon>Ascomycota</taxon>
        <taxon>Pezizomycotina</taxon>
        <taxon>Sordariomycetes</taxon>
        <taxon>Sordariomycetidae</taxon>
        <taxon>Sordariales</taxon>
        <taxon>Lasiosphaeriaceae</taxon>
        <taxon>Lasiosphaeria</taxon>
    </lineage>
</organism>
<dbReference type="PANTHER" id="PTHR15822:SF4">
    <property type="entry name" value="TYROSYL-DNA PHOSPHODIESTERASE 2"/>
    <property type="match status" value="1"/>
</dbReference>
<dbReference type="AlphaFoldDB" id="A0AAJ0H8Z4"/>
<keyword evidence="10" id="KW-0539">Nucleus</keyword>
<feature type="domain" description="Endonuclease/exonuclease/phosphatase" evidence="11">
    <location>
        <begin position="32"/>
        <end position="285"/>
    </location>
</feature>
<comment type="cofactor">
    <cofactor evidence="2">
        <name>Mg(2+)</name>
        <dbReference type="ChEBI" id="CHEBI:18420"/>
    </cofactor>
</comment>
<evidence type="ECO:0000256" key="8">
    <source>
        <dbReference type="ARBA" id="ARBA00022842"/>
    </source>
</evidence>
<keyword evidence="13" id="KW-1185">Reference proteome</keyword>
<proteinExistence type="predicted"/>
<evidence type="ECO:0000256" key="10">
    <source>
        <dbReference type="ARBA" id="ARBA00023242"/>
    </source>
</evidence>